<protein>
    <submittedName>
        <fullName evidence="2">Uncharacterized protein</fullName>
    </submittedName>
</protein>
<dbReference type="EMBL" id="JAUPEV010000004">
    <property type="protein sequence ID" value="MDO7252999.1"/>
    <property type="molecule type" value="Genomic_DNA"/>
</dbReference>
<evidence type="ECO:0000313" key="2">
    <source>
        <dbReference type="EMBL" id="MDP2539012.1"/>
    </source>
</evidence>
<reference evidence="1 3" key="3">
    <citation type="journal article" date="2024" name="Syst. Appl. Microbiol.">
        <title>Helicobacter cappadocius sp. nov., from lizards: The first psychrotrophic Helicobacter species.</title>
        <authorList>
            <person name="Aydin F."/>
            <person name="Tarhane S."/>
            <person name="Karakaya E."/>
            <person name="Abay S."/>
            <person name="Kayman T."/>
            <person name="Guran O."/>
            <person name="Bozkurt E."/>
            <person name="Uzum N."/>
            <person name="Avci A."/>
            <person name="Olgun K."/>
            <person name="Jablonski D."/>
            <person name="Guran C."/>
            <person name="Burcin Saticioglu I."/>
        </authorList>
    </citation>
    <scope>NUCLEOTIDE SEQUENCE [LARGE SCALE GENOMIC DNA]</scope>
    <source>
        <strain evidence="1">Faydin-H75</strain>
        <strain evidence="3">faydin-H76</strain>
    </source>
</reference>
<reference evidence="1" key="2">
    <citation type="submission" date="2023-07" db="EMBL/GenBank/DDBJ databases">
        <authorList>
            <person name="Aydin F."/>
            <person name="Tarhane S."/>
            <person name="Saticioglu I.B."/>
            <person name="Karakaya E."/>
            <person name="Abay S."/>
            <person name="Guran O."/>
            <person name="Bozkurt E."/>
            <person name="Uzum N."/>
            <person name="Olgun K."/>
            <person name="Jablonski D."/>
        </authorList>
    </citation>
    <scope>NUCLEOTIDE SEQUENCE</scope>
    <source>
        <strain evidence="1">Faydin-H75</strain>
    </source>
</reference>
<proteinExistence type="predicted"/>
<dbReference type="RefSeq" id="WP_305516841.1">
    <property type="nucleotide sequence ID" value="NZ_JAUPEV010000004.1"/>
</dbReference>
<dbReference type="Proteomes" id="UP001177258">
    <property type="component" value="Unassembled WGS sequence"/>
</dbReference>
<organism evidence="2 3">
    <name type="scientific">Helicobacter cappadocius</name>
    <dbReference type="NCBI Taxonomy" id="3063998"/>
    <lineage>
        <taxon>Bacteria</taxon>
        <taxon>Pseudomonadati</taxon>
        <taxon>Campylobacterota</taxon>
        <taxon>Epsilonproteobacteria</taxon>
        <taxon>Campylobacterales</taxon>
        <taxon>Helicobacteraceae</taxon>
        <taxon>Helicobacter</taxon>
    </lineage>
</organism>
<dbReference type="Proteomes" id="UP001240777">
    <property type="component" value="Unassembled WGS sequence"/>
</dbReference>
<gene>
    <name evidence="1" type="ORF">Q5I04_03610</name>
    <name evidence="2" type="ORF">Q5I06_04395</name>
</gene>
<dbReference type="AlphaFoldDB" id="A0AA90PIR4"/>
<dbReference type="EMBL" id="JAUYZK010000005">
    <property type="protein sequence ID" value="MDP2539012.1"/>
    <property type="molecule type" value="Genomic_DNA"/>
</dbReference>
<evidence type="ECO:0000313" key="3">
    <source>
        <dbReference type="Proteomes" id="UP001177258"/>
    </source>
</evidence>
<accession>A0AA90PIR4</accession>
<reference evidence="2 4" key="1">
    <citation type="submission" date="2023-07" db="EMBL/GenBank/DDBJ databases">
        <title>Unpublished Manusciprt.</title>
        <authorList>
            <person name="Aydin F."/>
            <person name="Tarhane S."/>
            <person name="Saticioglu I.B."/>
            <person name="Karakaya E."/>
            <person name="Abay S."/>
            <person name="Guran O."/>
            <person name="Bozkurt E."/>
            <person name="Uzum N."/>
            <person name="Olgun K."/>
            <person name="Jablonski D."/>
        </authorList>
    </citation>
    <scope>NUCLEOTIDE SEQUENCE</scope>
    <source>
        <strain evidence="4">faydin-H75</strain>
        <strain evidence="2">Faydin-H76</strain>
    </source>
</reference>
<sequence length="137" mass="16395">MENWHSSQIKNLYGTYGILQLEALEKTFKFECRCSSIKLTQILNSSPEAEKKEIEPKTFSFNDKKHYDFFIQFNQKNPIDWKACDHILINYISDWINDKRLFIVLYHPVFTKISDFSIEGNLSLSDEGYYDYWVEQK</sequence>
<evidence type="ECO:0000313" key="4">
    <source>
        <dbReference type="Proteomes" id="UP001240777"/>
    </source>
</evidence>
<evidence type="ECO:0000313" key="1">
    <source>
        <dbReference type="EMBL" id="MDO7252999.1"/>
    </source>
</evidence>
<comment type="caution">
    <text evidence="2">The sequence shown here is derived from an EMBL/GenBank/DDBJ whole genome shotgun (WGS) entry which is preliminary data.</text>
</comment>
<name>A0AA90PIR4_9HELI</name>
<keyword evidence="4" id="KW-1185">Reference proteome</keyword>